<reference evidence="2 3" key="1">
    <citation type="submission" date="2024-06" db="EMBL/GenBank/DDBJ databases">
        <title>The Natural Products Discovery Center: Release of the First 8490 Sequenced Strains for Exploring Actinobacteria Biosynthetic Diversity.</title>
        <authorList>
            <person name="Kalkreuter E."/>
            <person name="Kautsar S.A."/>
            <person name="Yang D."/>
            <person name="Bader C.D."/>
            <person name="Teijaro C.N."/>
            <person name="Fluegel L."/>
            <person name="Davis C.M."/>
            <person name="Simpson J.R."/>
            <person name="Lauterbach L."/>
            <person name="Steele A.D."/>
            <person name="Gui C."/>
            <person name="Meng S."/>
            <person name="Li G."/>
            <person name="Viehrig K."/>
            <person name="Ye F."/>
            <person name="Su P."/>
            <person name="Kiefer A.F."/>
            <person name="Nichols A."/>
            <person name="Cepeda A.J."/>
            <person name="Yan W."/>
            <person name="Fan B."/>
            <person name="Jiang Y."/>
            <person name="Adhikari A."/>
            <person name="Zheng C.-J."/>
            <person name="Schuster L."/>
            <person name="Cowan T.M."/>
            <person name="Smanski M.J."/>
            <person name="Chevrette M.G."/>
            <person name="De Carvalho L.P.S."/>
            <person name="Shen B."/>
        </authorList>
    </citation>
    <scope>NUCLEOTIDE SEQUENCE [LARGE SCALE GENOMIC DNA]</scope>
    <source>
        <strain evidence="2 3">NPDC000234</strain>
    </source>
</reference>
<name>A0ABV1XH08_9ACTN</name>
<feature type="compositionally biased region" description="Low complexity" evidence="1">
    <location>
        <begin position="7"/>
        <end position="26"/>
    </location>
</feature>
<keyword evidence="2" id="KW-0808">Transferase</keyword>
<feature type="compositionally biased region" description="Basic and acidic residues" evidence="1">
    <location>
        <begin position="129"/>
        <end position="143"/>
    </location>
</feature>
<keyword evidence="3" id="KW-1185">Reference proteome</keyword>
<feature type="region of interest" description="Disordered" evidence="1">
    <location>
        <begin position="1"/>
        <end position="143"/>
    </location>
</feature>
<dbReference type="EMBL" id="JBEPEK010001104">
    <property type="protein sequence ID" value="MER7188227.1"/>
    <property type="molecule type" value="Genomic_DNA"/>
</dbReference>
<protein>
    <submittedName>
        <fullName evidence="2">Histidine kinase</fullName>
    </submittedName>
</protein>
<dbReference type="GO" id="GO:0016301">
    <property type="term" value="F:kinase activity"/>
    <property type="evidence" value="ECO:0007669"/>
    <property type="project" value="UniProtKB-KW"/>
</dbReference>
<proteinExistence type="predicted"/>
<comment type="caution">
    <text evidence="2">The sequence shown here is derived from an EMBL/GenBank/DDBJ whole genome shotgun (WGS) entry which is preliminary data.</text>
</comment>
<evidence type="ECO:0000313" key="2">
    <source>
        <dbReference type="EMBL" id="MER7188227.1"/>
    </source>
</evidence>
<dbReference type="Proteomes" id="UP001474181">
    <property type="component" value="Unassembled WGS sequence"/>
</dbReference>
<gene>
    <name evidence="2" type="ORF">ABT404_53730</name>
</gene>
<evidence type="ECO:0000313" key="3">
    <source>
        <dbReference type="Proteomes" id="UP001474181"/>
    </source>
</evidence>
<feature type="compositionally biased region" description="Basic and acidic residues" evidence="1">
    <location>
        <begin position="95"/>
        <end position="106"/>
    </location>
</feature>
<evidence type="ECO:0000256" key="1">
    <source>
        <dbReference type="SAM" id="MobiDB-lite"/>
    </source>
</evidence>
<feature type="non-terminal residue" evidence="2">
    <location>
        <position position="1"/>
    </location>
</feature>
<keyword evidence="2" id="KW-0418">Kinase</keyword>
<organism evidence="2 3">
    <name type="scientific">Streptomyces hyaluromycini</name>
    <dbReference type="NCBI Taxonomy" id="1377993"/>
    <lineage>
        <taxon>Bacteria</taxon>
        <taxon>Bacillati</taxon>
        <taxon>Actinomycetota</taxon>
        <taxon>Actinomycetes</taxon>
        <taxon>Kitasatosporales</taxon>
        <taxon>Streptomycetaceae</taxon>
        <taxon>Streptomyces</taxon>
    </lineage>
</organism>
<accession>A0ABV1XH08</accession>
<sequence length="143" mass="14555">SAVGVLPASGGTAAAGEAATHGAPGPVREADPLPARTDAPPPEAPEDRTGGPSPAAPAARTEGPSPAAPPALPTRTRQTSLAPELRAGRQAPARPVERDLDADEMRAVFGAFQRGLDRGRRGVPTGPEEPNHTEEGTHTDDDQ</sequence>